<dbReference type="EMBL" id="PVBT01000005">
    <property type="protein sequence ID" value="PRD51655.1"/>
    <property type="molecule type" value="Genomic_DNA"/>
</dbReference>
<keyword evidence="4" id="KW-1185">Reference proteome</keyword>
<dbReference type="Proteomes" id="UP000238563">
    <property type="component" value="Unassembled WGS sequence"/>
</dbReference>
<dbReference type="AlphaFoldDB" id="A0A2S9JFF9"/>
<evidence type="ECO:0000313" key="4">
    <source>
        <dbReference type="Proteomes" id="UP000238563"/>
    </source>
</evidence>
<dbReference type="RefSeq" id="WP_105735212.1">
    <property type="nucleotide sequence ID" value="NZ_PVBT01000005.1"/>
</dbReference>
<reference evidence="3 4" key="1">
    <citation type="submission" date="2018-02" db="EMBL/GenBank/DDBJ databases">
        <title>The draft genome of Phyllobacterium myrsinacearum DSM5892.</title>
        <authorList>
            <person name="Li L."/>
            <person name="Liu L."/>
            <person name="Zhang X."/>
            <person name="Wang T."/>
        </authorList>
    </citation>
    <scope>NUCLEOTIDE SEQUENCE [LARGE SCALE GENOMIC DNA]</scope>
    <source>
        <strain evidence="3 4">DSM 5892</strain>
    </source>
</reference>
<protein>
    <recommendedName>
        <fullName evidence="5">Flagellar protein</fullName>
    </recommendedName>
</protein>
<evidence type="ECO:0000256" key="2">
    <source>
        <dbReference type="SAM" id="Phobius"/>
    </source>
</evidence>
<comment type="caution">
    <text evidence="3">The sequence shown here is derived from an EMBL/GenBank/DDBJ whole genome shotgun (WGS) entry which is preliminary data.</text>
</comment>
<keyword evidence="2" id="KW-1133">Transmembrane helix</keyword>
<dbReference type="OrthoDB" id="7926359at2"/>
<sequence length="191" mass="20760">MTKQKTTGLAPESDPAAEIPVPRQRDKRFDGYIKGAGFVLATICAILPFVMYYDIWEARPKPEATGKTVRDPLDRTNQKVVRKNNGTEVSLSKTKSGELDLMTTATTSALTGDRLAGINAASKQPFPDKPVFLVREVVGGLVMIEDNTGYWFVEKGSPLPDGSTLVAIERGNGNGSWQIKTSDGEVISRTN</sequence>
<accession>A0A2S9JFF9</accession>
<feature type="region of interest" description="Disordered" evidence="1">
    <location>
        <begin position="1"/>
        <end position="20"/>
    </location>
</feature>
<evidence type="ECO:0000256" key="1">
    <source>
        <dbReference type="SAM" id="MobiDB-lite"/>
    </source>
</evidence>
<keyword evidence="2" id="KW-0472">Membrane</keyword>
<organism evidence="3 4">
    <name type="scientific">Phyllobacterium myrsinacearum</name>
    <dbReference type="NCBI Taxonomy" id="28101"/>
    <lineage>
        <taxon>Bacteria</taxon>
        <taxon>Pseudomonadati</taxon>
        <taxon>Pseudomonadota</taxon>
        <taxon>Alphaproteobacteria</taxon>
        <taxon>Hyphomicrobiales</taxon>
        <taxon>Phyllobacteriaceae</taxon>
        <taxon>Phyllobacterium</taxon>
    </lineage>
</organism>
<gene>
    <name evidence="3" type="ORF">C5750_17525</name>
</gene>
<name>A0A2S9JFF9_9HYPH</name>
<evidence type="ECO:0008006" key="5">
    <source>
        <dbReference type="Google" id="ProtNLM"/>
    </source>
</evidence>
<evidence type="ECO:0000313" key="3">
    <source>
        <dbReference type="EMBL" id="PRD51655.1"/>
    </source>
</evidence>
<keyword evidence="2" id="KW-0812">Transmembrane</keyword>
<feature type="transmembrane region" description="Helical" evidence="2">
    <location>
        <begin position="32"/>
        <end position="53"/>
    </location>
</feature>
<proteinExistence type="predicted"/>